<evidence type="ECO:0000256" key="1">
    <source>
        <dbReference type="ARBA" id="ARBA00022553"/>
    </source>
</evidence>
<dbReference type="SUPFAM" id="SSF55874">
    <property type="entry name" value="ATPase domain of HSP90 chaperone/DNA topoisomerase II/histidine kinase"/>
    <property type="match status" value="1"/>
</dbReference>
<dbReference type="Proteomes" id="UP000235371">
    <property type="component" value="Unassembled WGS sequence"/>
</dbReference>
<evidence type="ECO:0000256" key="3">
    <source>
        <dbReference type="SAM" id="MobiDB-lite"/>
    </source>
</evidence>
<dbReference type="InterPro" id="IPR050956">
    <property type="entry name" value="2C_system_His_kinase"/>
</dbReference>
<dbReference type="InParanoid" id="A0A2J6SNK1"/>
<evidence type="ECO:0000256" key="2">
    <source>
        <dbReference type="PROSITE-ProRule" id="PRU00169"/>
    </source>
</evidence>
<dbReference type="EMBL" id="KZ613905">
    <property type="protein sequence ID" value="PMD52349.1"/>
    <property type="molecule type" value="Genomic_DNA"/>
</dbReference>
<dbReference type="CDD" id="cd00082">
    <property type="entry name" value="HisKA"/>
    <property type="match status" value="1"/>
</dbReference>
<evidence type="ECO:0008006" key="9">
    <source>
        <dbReference type="Google" id="ProtNLM"/>
    </source>
</evidence>
<dbReference type="PROSITE" id="PS50110">
    <property type="entry name" value="RESPONSE_REGULATORY"/>
    <property type="match status" value="1"/>
</dbReference>
<dbReference type="InterPro" id="IPR011006">
    <property type="entry name" value="CheY-like_superfamily"/>
</dbReference>
<organism evidence="7 8">
    <name type="scientific">Hyaloscypha bicolor E</name>
    <dbReference type="NCBI Taxonomy" id="1095630"/>
    <lineage>
        <taxon>Eukaryota</taxon>
        <taxon>Fungi</taxon>
        <taxon>Dikarya</taxon>
        <taxon>Ascomycota</taxon>
        <taxon>Pezizomycotina</taxon>
        <taxon>Leotiomycetes</taxon>
        <taxon>Helotiales</taxon>
        <taxon>Hyaloscyphaceae</taxon>
        <taxon>Hyaloscypha</taxon>
        <taxon>Hyaloscypha bicolor</taxon>
    </lineage>
</organism>
<dbReference type="PANTHER" id="PTHR43719">
    <property type="entry name" value="TWO-COMPONENT HISTIDINE KINASE"/>
    <property type="match status" value="1"/>
</dbReference>
<dbReference type="PROSITE" id="PS50112">
    <property type="entry name" value="PAS"/>
    <property type="match status" value="1"/>
</dbReference>
<dbReference type="InterPro" id="IPR029016">
    <property type="entry name" value="GAF-like_dom_sf"/>
</dbReference>
<dbReference type="SMART" id="SM00448">
    <property type="entry name" value="REC"/>
    <property type="match status" value="1"/>
</dbReference>
<sequence length="1243" mass="139813">MADLGDATVNGSDVPRNPSDLPKKAETDITATVDVTLECPKDGLLSVGLVELLDIDDRPVFILDLASTSKTIPIYCNPRLREVPLLELKIGKGVISGGKSERDPKCAAFIEWAAATTRLGSFTETNCYGLRWKAKTIRKRWRVVSGEEDDYAGDAAVHRHQSEYPRPGRSQTMDRVERRDWSKPAITSNDSLEAQLSAFRLRREEEIQVFPSLAPRAQPAQRQDSMKHPEDIGRIDFTKPNPSFTLSSHYEFVLNFDWGSTELGPINQWSAELRRMANILMSDPRPAAMYYGKHRTMLYNEPYVVVMGQKHPGMMGKTFSDAWAEVEGDFSPAFDAAYETGTSYLLDDARFYIDRQGYLEETYYSISIIPFSVGDGDIGFYNPVSDSTRQVIADRRMAFFLRLGQYIASSREPKDFWHQLLLALQGDHLDLPFAILYSAGGDINETFSESSELSQNLRNWTLEGLVRVPESCTSIPKRINNELGMEEFLPNFYDLVKQDSPTLLRADDGTLPQFISRDITVIMDGKHPCKSAIFLPIRSTSDNVLGFMILGVNPRRQFDADYKVFVELLSRQLATSMVSALLFEEEIRRGQIAAEQATHDRNLLSKKLAVQTHEALEAETRFRRMADLAPVGMFHIDPQGVLLYGNNDYYKMTGHPRNVSYPLSWYNVLHDSDHPIMDREWAKLLGGETVVFELRLKRPFVAEEIVPGEKVEGFSWIIAAAYPERADDGTVIGILGCITDISRQKWMEGFQTRKMMEAVELKRQQENFIDMTSHEMRNPLSAIIQCGDWIGTSLSEFGGESQNVTIPRELVDGYVDAAQTIVLCAQHQKRIIDDILTLSKLDSDLLFVTPVEVQPISVIRIALKMFDSELQKSDVELRFYVDPSYSNLAVDWVRLDPSRFLQVLINLTTNAIKFTQTETKRKISISIGASIEPPPGRNGIEYLPRSSNRKDLTLGTAWGTGEMVYLYVEVEDTGRGLDEDERNLLFRRFSQASPRTHVQYGGSGLGLFISRELTELQGGQIGVASKAGVGSTFAFYLRARRCNPPEDRSRMTSQSVDMRAQYKIISPVALARLQTGSTLPTPREKATQPVAPKHVLIVEDNIVNQKVLSKQLRSAGCTVHVANHGGEALSFLSKTRFWAGNENSGLLLHIILMDLEMPVMNGLTCVKRIRELQKEGVITRHVPVIAVTANARSEQIATAKESGMDSVVTKPFRIPELLPEMERQVRRGEGRPVELERSSFAPD</sequence>
<dbReference type="SUPFAM" id="SSF47384">
    <property type="entry name" value="Homodimeric domain of signal transducing histidine kinase"/>
    <property type="match status" value="1"/>
</dbReference>
<dbReference type="GeneID" id="36585462"/>
<feature type="region of interest" description="Disordered" evidence="3">
    <location>
        <begin position="1"/>
        <end position="25"/>
    </location>
</feature>
<dbReference type="SUPFAM" id="SSF55781">
    <property type="entry name" value="GAF domain-like"/>
    <property type="match status" value="1"/>
</dbReference>
<feature type="compositionally biased region" description="Basic and acidic residues" evidence="3">
    <location>
        <begin position="224"/>
        <end position="233"/>
    </location>
</feature>
<gene>
    <name evidence="7" type="ORF">K444DRAFT_573105</name>
</gene>
<dbReference type="InterPro" id="IPR003661">
    <property type="entry name" value="HisK_dim/P_dom"/>
</dbReference>
<dbReference type="CDD" id="cd17546">
    <property type="entry name" value="REC_hyHK_CKI1_RcsC-like"/>
    <property type="match status" value="1"/>
</dbReference>
<dbReference type="STRING" id="1095630.A0A2J6SNK1"/>
<evidence type="ECO:0000313" key="7">
    <source>
        <dbReference type="EMBL" id="PMD52349.1"/>
    </source>
</evidence>
<dbReference type="InterPro" id="IPR058846">
    <property type="entry name" value="PAS-like"/>
</dbReference>
<feature type="modified residue" description="4-aspartylphosphate" evidence="2">
    <location>
        <position position="1154"/>
    </location>
</feature>
<dbReference type="PANTHER" id="PTHR43719:SF30">
    <property type="entry name" value="TWO-COMPONENT SYSTEM RESPONSE REGULATOR"/>
    <property type="match status" value="1"/>
</dbReference>
<dbReference type="GO" id="GO:0000155">
    <property type="term" value="F:phosphorelay sensor kinase activity"/>
    <property type="evidence" value="ECO:0007669"/>
    <property type="project" value="InterPro"/>
</dbReference>
<dbReference type="CDD" id="cd00130">
    <property type="entry name" value="PAS"/>
    <property type="match status" value="1"/>
</dbReference>
<dbReference type="RefSeq" id="XP_024729253.1">
    <property type="nucleotide sequence ID" value="XM_024877385.1"/>
</dbReference>
<feature type="domain" description="Response regulatory" evidence="5">
    <location>
        <begin position="1094"/>
        <end position="1225"/>
    </location>
</feature>
<dbReference type="Pfam" id="PF00072">
    <property type="entry name" value="Response_reg"/>
    <property type="match status" value="1"/>
</dbReference>
<dbReference type="Pfam" id="PF02518">
    <property type="entry name" value="HATPase_c"/>
    <property type="match status" value="1"/>
</dbReference>
<reference evidence="7 8" key="1">
    <citation type="submission" date="2016-04" db="EMBL/GenBank/DDBJ databases">
        <title>A degradative enzymes factory behind the ericoid mycorrhizal symbiosis.</title>
        <authorList>
            <consortium name="DOE Joint Genome Institute"/>
            <person name="Martino E."/>
            <person name="Morin E."/>
            <person name="Grelet G."/>
            <person name="Kuo A."/>
            <person name="Kohler A."/>
            <person name="Daghino S."/>
            <person name="Barry K."/>
            <person name="Choi C."/>
            <person name="Cichocki N."/>
            <person name="Clum A."/>
            <person name="Copeland A."/>
            <person name="Hainaut M."/>
            <person name="Haridas S."/>
            <person name="Labutti K."/>
            <person name="Lindquist E."/>
            <person name="Lipzen A."/>
            <person name="Khouja H.-R."/>
            <person name="Murat C."/>
            <person name="Ohm R."/>
            <person name="Olson A."/>
            <person name="Spatafora J."/>
            <person name="Veneault-Fourrey C."/>
            <person name="Henrissat B."/>
            <person name="Grigoriev I."/>
            <person name="Martin F."/>
            <person name="Perotto S."/>
        </authorList>
    </citation>
    <scope>NUCLEOTIDE SEQUENCE [LARGE SCALE GENOMIC DNA]</scope>
    <source>
        <strain evidence="7 8">E</strain>
    </source>
</reference>
<dbReference type="InterPro" id="IPR003594">
    <property type="entry name" value="HATPase_dom"/>
</dbReference>
<dbReference type="Gene3D" id="3.30.450.20">
    <property type="entry name" value="PAS domain"/>
    <property type="match status" value="2"/>
</dbReference>
<dbReference type="Pfam" id="PF08448">
    <property type="entry name" value="PAS_4"/>
    <property type="match status" value="1"/>
</dbReference>
<dbReference type="InterPro" id="IPR035965">
    <property type="entry name" value="PAS-like_dom_sf"/>
</dbReference>
<dbReference type="InterPro" id="IPR001789">
    <property type="entry name" value="Sig_transdc_resp-reg_receiver"/>
</dbReference>
<dbReference type="InterPro" id="IPR036097">
    <property type="entry name" value="HisK_dim/P_sf"/>
</dbReference>
<dbReference type="Pfam" id="PF00512">
    <property type="entry name" value="HisKA"/>
    <property type="match status" value="1"/>
</dbReference>
<dbReference type="PRINTS" id="PR00344">
    <property type="entry name" value="BCTRLSENSOR"/>
</dbReference>
<dbReference type="Gene3D" id="3.30.565.10">
    <property type="entry name" value="Histidine kinase-like ATPase, C-terminal domain"/>
    <property type="match status" value="1"/>
</dbReference>
<dbReference type="InterPro" id="IPR004358">
    <property type="entry name" value="Sig_transdc_His_kin-like_C"/>
</dbReference>
<dbReference type="InterPro" id="IPR000014">
    <property type="entry name" value="PAS"/>
</dbReference>
<dbReference type="Gene3D" id="3.40.50.2300">
    <property type="match status" value="1"/>
</dbReference>
<dbReference type="Gene3D" id="1.10.287.130">
    <property type="match status" value="1"/>
</dbReference>
<keyword evidence="8" id="KW-1185">Reference proteome</keyword>
<feature type="domain" description="Histidine kinase" evidence="4">
    <location>
        <begin position="771"/>
        <end position="1041"/>
    </location>
</feature>
<evidence type="ECO:0000259" key="5">
    <source>
        <dbReference type="PROSITE" id="PS50110"/>
    </source>
</evidence>
<feature type="region of interest" description="Disordered" evidence="3">
    <location>
        <begin position="154"/>
        <end position="184"/>
    </location>
</feature>
<dbReference type="Gene3D" id="3.30.450.40">
    <property type="match status" value="1"/>
</dbReference>
<keyword evidence="1 2" id="KW-0597">Phosphoprotein</keyword>
<dbReference type="PROSITE" id="PS50109">
    <property type="entry name" value="HIS_KIN"/>
    <property type="match status" value="1"/>
</dbReference>
<accession>A0A2J6SNK1</accession>
<evidence type="ECO:0000313" key="8">
    <source>
        <dbReference type="Proteomes" id="UP000235371"/>
    </source>
</evidence>
<dbReference type="InterPro" id="IPR005467">
    <property type="entry name" value="His_kinase_dom"/>
</dbReference>
<feature type="compositionally biased region" description="Basic and acidic residues" evidence="3">
    <location>
        <begin position="1221"/>
        <end position="1237"/>
    </location>
</feature>
<feature type="region of interest" description="Disordered" evidence="3">
    <location>
        <begin position="1221"/>
        <end position="1243"/>
    </location>
</feature>
<dbReference type="SUPFAM" id="SSF55785">
    <property type="entry name" value="PYP-like sensor domain (PAS domain)"/>
    <property type="match status" value="1"/>
</dbReference>
<dbReference type="AlphaFoldDB" id="A0A2J6SNK1"/>
<dbReference type="InterPro" id="IPR036890">
    <property type="entry name" value="HATPase_C_sf"/>
</dbReference>
<dbReference type="SUPFAM" id="SSF52172">
    <property type="entry name" value="CheY-like"/>
    <property type="match status" value="1"/>
</dbReference>
<dbReference type="InterPro" id="IPR013656">
    <property type="entry name" value="PAS_4"/>
</dbReference>
<name>A0A2J6SNK1_9HELO</name>
<feature type="compositionally biased region" description="Basic and acidic residues" evidence="3">
    <location>
        <begin position="172"/>
        <end position="182"/>
    </location>
</feature>
<feature type="domain" description="PAS" evidence="6">
    <location>
        <begin position="618"/>
        <end position="688"/>
    </location>
</feature>
<protein>
    <recommendedName>
        <fullName evidence="9">Aerobic respiration control sensor protein arcB</fullName>
    </recommendedName>
</protein>
<dbReference type="SMART" id="SM00387">
    <property type="entry name" value="HATPase_c"/>
    <property type="match status" value="1"/>
</dbReference>
<evidence type="ECO:0000259" key="4">
    <source>
        <dbReference type="PROSITE" id="PS50109"/>
    </source>
</evidence>
<feature type="region of interest" description="Disordered" evidence="3">
    <location>
        <begin position="211"/>
        <end position="233"/>
    </location>
</feature>
<dbReference type="Pfam" id="PF26131">
    <property type="entry name" value="PAS-like"/>
    <property type="match status" value="1"/>
</dbReference>
<evidence type="ECO:0000259" key="6">
    <source>
        <dbReference type="PROSITE" id="PS50112"/>
    </source>
</evidence>
<proteinExistence type="predicted"/>
<dbReference type="SMART" id="SM00388">
    <property type="entry name" value="HisKA"/>
    <property type="match status" value="1"/>
</dbReference>
<dbReference type="OrthoDB" id="60033at2759"/>